<dbReference type="Pfam" id="PF03176">
    <property type="entry name" value="MMPL"/>
    <property type="match status" value="1"/>
</dbReference>
<sequence>MTSAGRRPRCRRWTDTCSCSGGRDGPVLLFGPPLERGRVQAVAGGVEGACVAWRGSLRSRRTSARRRRDRSRPIVFILPILLTGILFGLAMGYEVFVTRMREAYVHDTPARQAVRNGFKHSVRAVTAAALIMVGIFTCNIFTDDVIPKTIGFRRPRQSAPPSTSNRTSLCAATRASRRRTGHGLASRYHRAGLPQGTAVRLIARHRVEPFDRHRNHGRSSTGYASICWRFQSDAFVPGRVTGRATTEGSISDGIPANSRCRSPLCGGRCRVRGLGRRGRGHSHLHRCPAVLHGCYGWKRTP</sequence>
<gene>
    <name evidence="8" type="ORF">RQC66_21845</name>
</gene>
<proteinExistence type="predicted"/>
<feature type="transmembrane region" description="Helical" evidence="6">
    <location>
        <begin position="124"/>
        <end position="146"/>
    </location>
</feature>
<evidence type="ECO:0000256" key="1">
    <source>
        <dbReference type="ARBA" id="ARBA00004141"/>
    </source>
</evidence>
<protein>
    <submittedName>
        <fullName evidence="8">MMPL family transporter</fullName>
    </submittedName>
</protein>
<evidence type="ECO:0000256" key="4">
    <source>
        <dbReference type="ARBA" id="ARBA00023136"/>
    </source>
</evidence>
<keyword evidence="4 6" id="KW-0472">Membrane</keyword>
<comment type="subcellular location">
    <subcellularLocation>
        <location evidence="1">Membrane</location>
        <topology evidence="1">Multi-pass membrane protein</topology>
    </subcellularLocation>
</comment>
<evidence type="ECO:0000256" key="6">
    <source>
        <dbReference type="SAM" id="Phobius"/>
    </source>
</evidence>
<evidence type="ECO:0000256" key="3">
    <source>
        <dbReference type="ARBA" id="ARBA00022989"/>
    </source>
</evidence>
<feature type="region of interest" description="Disordered" evidence="5">
    <location>
        <begin position="152"/>
        <end position="173"/>
    </location>
</feature>
<accession>A0ABU3LW25</accession>
<reference evidence="9" key="1">
    <citation type="submission" date="2023-07" db="EMBL/GenBank/DDBJ databases">
        <title>Draft genome sequence of the endophytic actinobacterium Streptomyces justiciae WPN32, a potential antibiotic producer.</title>
        <authorList>
            <person name="Yasawong M."/>
            <person name="Pana W."/>
            <person name="Ganta P."/>
            <person name="Santapan N."/>
            <person name="Songngamsuk T."/>
            <person name="Phatcharaharikarn M."/>
            <person name="Kerdtoob S."/>
            <person name="Nantapong N."/>
        </authorList>
    </citation>
    <scope>NUCLEOTIDE SEQUENCE [LARGE SCALE GENOMIC DNA]</scope>
    <source>
        <strain evidence="9">WPN32</strain>
    </source>
</reference>
<keyword evidence="3 6" id="KW-1133">Transmembrane helix</keyword>
<dbReference type="RefSeq" id="WP_314202925.1">
    <property type="nucleotide sequence ID" value="NZ_JAVTLL010000014.1"/>
</dbReference>
<name>A0ABU3LW25_9ACTN</name>
<dbReference type="InterPro" id="IPR004869">
    <property type="entry name" value="MMPL_dom"/>
</dbReference>
<dbReference type="EMBL" id="JAVTLL010000014">
    <property type="protein sequence ID" value="MDT7843370.1"/>
    <property type="molecule type" value="Genomic_DNA"/>
</dbReference>
<organism evidence="8 9">
    <name type="scientific">Streptomyces justiciae</name>
    <dbReference type="NCBI Taxonomy" id="2780140"/>
    <lineage>
        <taxon>Bacteria</taxon>
        <taxon>Bacillati</taxon>
        <taxon>Actinomycetota</taxon>
        <taxon>Actinomycetes</taxon>
        <taxon>Kitasatosporales</taxon>
        <taxon>Streptomycetaceae</taxon>
        <taxon>Streptomyces</taxon>
    </lineage>
</organism>
<evidence type="ECO:0000256" key="2">
    <source>
        <dbReference type="ARBA" id="ARBA00022692"/>
    </source>
</evidence>
<feature type="compositionally biased region" description="Polar residues" evidence="5">
    <location>
        <begin position="159"/>
        <end position="170"/>
    </location>
</feature>
<evidence type="ECO:0000313" key="8">
    <source>
        <dbReference type="EMBL" id="MDT7843370.1"/>
    </source>
</evidence>
<evidence type="ECO:0000313" key="9">
    <source>
        <dbReference type="Proteomes" id="UP001257948"/>
    </source>
</evidence>
<keyword evidence="2 6" id="KW-0812">Transmembrane</keyword>
<evidence type="ECO:0000259" key="7">
    <source>
        <dbReference type="Pfam" id="PF03176"/>
    </source>
</evidence>
<feature type="transmembrane region" description="Helical" evidence="6">
    <location>
        <begin position="74"/>
        <end position="93"/>
    </location>
</feature>
<dbReference type="Proteomes" id="UP001257948">
    <property type="component" value="Unassembled WGS sequence"/>
</dbReference>
<feature type="domain" description="Membrane transport protein MMPL" evidence="7">
    <location>
        <begin position="79"/>
        <end position="151"/>
    </location>
</feature>
<keyword evidence="9" id="KW-1185">Reference proteome</keyword>
<dbReference type="Gene3D" id="1.20.1640.10">
    <property type="entry name" value="Multidrug efflux transporter AcrB transmembrane domain"/>
    <property type="match status" value="1"/>
</dbReference>
<dbReference type="SUPFAM" id="SSF82866">
    <property type="entry name" value="Multidrug efflux transporter AcrB transmembrane domain"/>
    <property type="match status" value="1"/>
</dbReference>
<evidence type="ECO:0000256" key="5">
    <source>
        <dbReference type="SAM" id="MobiDB-lite"/>
    </source>
</evidence>
<comment type="caution">
    <text evidence="8">The sequence shown here is derived from an EMBL/GenBank/DDBJ whole genome shotgun (WGS) entry which is preliminary data.</text>
</comment>